<gene>
    <name evidence="2" type="primary">prmC_7</name>
    <name evidence="2" type="ORF">GALL_201600</name>
</gene>
<protein>
    <submittedName>
        <fullName evidence="2">Release factor glutamine methyltransferase</fullName>
        <ecNumber evidence="2">2.1.1.297</ecNumber>
    </submittedName>
</protein>
<dbReference type="PANTHER" id="PTHR18895:SF74">
    <property type="entry name" value="MTRF1L RELEASE FACTOR GLUTAMINE METHYLTRANSFERASE"/>
    <property type="match status" value="1"/>
</dbReference>
<dbReference type="GO" id="GO:0032259">
    <property type="term" value="P:methylation"/>
    <property type="evidence" value="ECO:0007669"/>
    <property type="project" value="UniProtKB-KW"/>
</dbReference>
<organism evidence="2">
    <name type="scientific">mine drainage metagenome</name>
    <dbReference type="NCBI Taxonomy" id="410659"/>
    <lineage>
        <taxon>unclassified sequences</taxon>
        <taxon>metagenomes</taxon>
        <taxon>ecological metagenomes</taxon>
    </lineage>
</organism>
<dbReference type="AlphaFoldDB" id="A0A1J5S7S3"/>
<reference evidence="2" key="1">
    <citation type="submission" date="2016-10" db="EMBL/GenBank/DDBJ databases">
        <title>Sequence of Gallionella enrichment culture.</title>
        <authorList>
            <person name="Poehlein A."/>
            <person name="Muehling M."/>
            <person name="Daniel R."/>
        </authorList>
    </citation>
    <scope>NUCLEOTIDE SEQUENCE</scope>
</reference>
<dbReference type="CDD" id="cd02440">
    <property type="entry name" value="AdoMet_MTases"/>
    <property type="match status" value="1"/>
</dbReference>
<dbReference type="InterPro" id="IPR029063">
    <property type="entry name" value="SAM-dependent_MTases_sf"/>
</dbReference>
<comment type="caution">
    <text evidence="2">The sequence shown here is derived from an EMBL/GenBank/DDBJ whole genome shotgun (WGS) entry which is preliminary data.</text>
</comment>
<dbReference type="PANTHER" id="PTHR18895">
    <property type="entry name" value="HEMK METHYLTRANSFERASE"/>
    <property type="match status" value="1"/>
</dbReference>
<dbReference type="Gene3D" id="3.40.50.150">
    <property type="entry name" value="Vaccinia Virus protein VP39"/>
    <property type="match status" value="1"/>
</dbReference>
<dbReference type="SUPFAM" id="SSF53335">
    <property type="entry name" value="S-adenosyl-L-methionine-dependent methyltransferases"/>
    <property type="match status" value="1"/>
</dbReference>
<dbReference type="GO" id="GO:0102559">
    <property type="term" value="F:peptide chain release factor N(5)-glutamine methyltransferase activity"/>
    <property type="evidence" value="ECO:0007669"/>
    <property type="project" value="UniProtKB-EC"/>
</dbReference>
<keyword evidence="2" id="KW-0808">Transferase</keyword>
<feature type="domain" description="Methyltransferase small" evidence="1">
    <location>
        <begin position="298"/>
        <end position="412"/>
    </location>
</feature>
<dbReference type="InterPro" id="IPR007848">
    <property type="entry name" value="Small_mtfrase_dom"/>
</dbReference>
<dbReference type="InterPro" id="IPR050320">
    <property type="entry name" value="N5-glutamine_MTase"/>
</dbReference>
<proteinExistence type="predicted"/>
<evidence type="ECO:0000259" key="1">
    <source>
        <dbReference type="Pfam" id="PF05175"/>
    </source>
</evidence>
<sequence length="490" mass="53760">MSQSHQKLPRVAFAASDITAPADDRVESARAWIYATVAERLERLARADAQRNGVQTAVWSHGVPIPQPQVEISAERGYLRVRWADLGISASLLVRLGDVRIGFVLARGSACGLDVFETVFPYPEGAVSPRRTVRPLGDTDWLVDFMFYGDRLGAPDLTRAALCSDVQSMELLADALYQETVHLLAALVHQMAHAGVLLGHQAQGDTRAVHFSLRQDPEGIRQVLGLTPAELLSAGDGVIPGTRQWTALVPEARLAAFEAQLQDLSHAEFLDRQRTAGEFRLGELLLRASPGVYHPAPGSSTRFMLDALRSQPDFVQQDGLPSRSRILDLGCGTGALALWVKSSNPSLCVCGSDIDPEAVINARANADANALDVAWAQGDLLDDLPSSAPWDAAYDCILWNYPFWQGRPHGDPIDHIALDENGHLLRRLFGQLPRWLVPGGKVFLSYSTLADVQLLFDLCERHQFFPEKIAEDAGAAAYQRQVWKLTARRT</sequence>
<evidence type="ECO:0000313" key="2">
    <source>
        <dbReference type="EMBL" id="OIQ97835.1"/>
    </source>
</evidence>
<dbReference type="Pfam" id="PF05175">
    <property type="entry name" value="MTS"/>
    <property type="match status" value="1"/>
</dbReference>
<name>A0A1J5S7S3_9ZZZZ</name>
<accession>A0A1J5S7S3</accession>
<dbReference type="EMBL" id="MLJW01000127">
    <property type="protein sequence ID" value="OIQ97835.1"/>
    <property type="molecule type" value="Genomic_DNA"/>
</dbReference>
<keyword evidence="2" id="KW-0489">Methyltransferase</keyword>
<dbReference type="EC" id="2.1.1.297" evidence="2"/>